<sequence length="49" mass="5451">MRGGACLWAHHDGNLGRGGFENRCGPSKIYLESLANSAYSRRDDAWRPT</sequence>
<evidence type="ECO:0000313" key="2">
    <source>
        <dbReference type="Proteomes" id="UP000025047"/>
    </source>
</evidence>
<dbReference type="HOGENOM" id="CLU_3137376_0_0_5"/>
<protein>
    <submittedName>
        <fullName evidence="1">Uncharacterized protein</fullName>
    </submittedName>
</protein>
<name>A0A017HH10_9RHOB</name>
<proteinExistence type="predicted"/>
<accession>A0A017HH10</accession>
<dbReference type="Proteomes" id="UP000025047">
    <property type="component" value="Unassembled WGS sequence"/>
</dbReference>
<dbReference type="AlphaFoldDB" id="A0A017HH10"/>
<keyword evidence="2" id="KW-1185">Reference proteome</keyword>
<reference evidence="1 2" key="1">
    <citation type="submission" date="2013-03" db="EMBL/GenBank/DDBJ databases">
        <authorList>
            <person name="Fiebig A."/>
            <person name="Goeker M."/>
            <person name="Klenk H.-P.P."/>
        </authorList>
    </citation>
    <scope>NUCLEOTIDE SEQUENCE [LARGE SCALE GENOMIC DNA]</scope>
    <source>
        <strain evidence="1 2">DSM 17492</strain>
    </source>
</reference>
<organism evidence="1 2">
    <name type="scientific">Limimaricola hongkongensis DSM 17492</name>
    <dbReference type="NCBI Taxonomy" id="1122180"/>
    <lineage>
        <taxon>Bacteria</taxon>
        <taxon>Pseudomonadati</taxon>
        <taxon>Pseudomonadota</taxon>
        <taxon>Alphaproteobacteria</taxon>
        <taxon>Rhodobacterales</taxon>
        <taxon>Paracoccaceae</taxon>
        <taxon>Limimaricola</taxon>
    </lineage>
</organism>
<dbReference type="EMBL" id="APGJ01000003">
    <property type="protein sequence ID" value="EYD73049.1"/>
    <property type="molecule type" value="Genomic_DNA"/>
</dbReference>
<gene>
    <name evidence="1" type="ORF">Lokhon_00574</name>
</gene>
<evidence type="ECO:0000313" key="1">
    <source>
        <dbReference type="EMBL" id="EYD73049.1"/>
    </source>
</evidence>
<comment type="caution">
    <text evidence="1">The sequence shown here is derived from an EMBL/GenBank/DDBJ whole genome shotgun (WGS) entry which is preliminary data.</text>
</comment>